<feature type="region of interest" description="Disordered" evidence="1">
    <location>
        <begin position="127"/>
        <end position="181"/>
    </location>
</feature>
<keyword evidence="2" id="KW-0732">Signal</keyword>
<evidence type="ECO:0000313" key="3">
    <source>
        <dbReference type="EMBL" id="MBE3639912.1"/>
    </source>
</evidence>
<dbReference type="Proteomes" id="UP000609121">
    <property type="component" value="Unassembled WGS sequence"/>
</dbReference>
<reference evidence="3" key="1">
    <citation type="submission" date="2020-09" db="EMBL/GenBank/DDBJ databases">
        <title>A novel bacterium of genus Mangrovicoccus, isolated from South China Sea.</title>
        <authorList>
            <person name="Huang H."/>
            <person name="Mo K."/>
            <person name="Hu Y."/>
        </authorList>
    </citation>
    <scope>NUCLEOTIDE SEQUENCE</scope>
    <source>
        <strain evidence="3">HB182678</strain>
    </source>
</reference>
<gene>
    <name evidence="3" type="ORF">ICN82_17045</name>
</gene>
<accession>A0A8J7CYR9</accession>
<feature type="compositionally biased region" description="Pro residues" evidence="1">
    <location>
        <begin position="127"/>
        <end position="144"/>
    </location>
</feature>
<evidence type="ECO:0000313" key="4">
    <source>
        <dbReference type="Proteomes" id="UP000609121"/>
    </source>
</evidence>
<organism evidence="3 4">
    <name type="scientific">Mangrovicoccus algicola</name>
    <dbReference type="NCBI Taxonomy" id="2771008"/>
    <lineage>
        <taxon>Bacteria</taxon>
        <taxon>Pseudomonadati</taxon>
        <taxon>Pseudomonadota</taxon>
        <taxon>Alphaproteobacteria</taxon>
        <taxon>Rhodobacterales</taxon>
        <taxon>Paracoccaceae</taxon>
        <taxon>Mangrovicoccus</taxon>
    </lineage>
</organism>
<sequence>MRQARVIATVLLAAGGMVPAAGPAAADPAEICGSTAPPTPGYCDCTIGAAQDAGIDGPALEQLLADDWAAIPSDLADRFSLIIVECLRATGAGSEMAAPVLPGGGLDAPMPPTGRDSIAPAIAPVVAPPAITPDPAPDPDPAPPGSGSLDAEEGGRPALAAPGPAPREQEAPGLRIAPMAH</sequence>
<name>A0A8J7CYR9_9RHOB</name>
<feature type="signal peptide" evidence="2">
    <location>
        <begin position="1"/>
        <end position="26"/>
    </location>
</feature>
<dbReference type="EMBL" id="JACVXA010000063">
    <property type="protein sequence ID" value="MBE3639912.1"/>
    <property type="molecule type" value="Genomic_DNA"/>
</dbReference>
<evidence type="ECO:0000256" key="1">
    <source>
        <dbReference type="SAM" id="MobiDB-lite"/>
    </source>
</evidence>
<dbReference type="AlphaFoldDB" id="A0A8J7CYR9"/>
<evidence type="ECO:0000256" key="2">
    <source>
        <dbReference type="SAM" id="SignalP"/>
    </source>
</evidence>
<feature type="chain" id="PRO_5035187572" evidence="2">
    <location>
        <begin position="27"/>
        <end position="181"/>
    </location>
</feature>
<protein>
    <submittedName>
        <fullName evidence="3">Uncharacterized protein</fullName>
    </submittedName>
</protein>
<proteinExistence type="predicted"/>
<keyword evidence="4" id="KW-1185">Reference proteome</keyword>
<comment type="caution">
    <text evidence="3">The sequence shown here is derived from an EMBL/GenBank/DDBJ whole genome shotgun (WGS) entry which is preliminary data.</text>
</comment>